<protein>
    <submittedName>
        <fullName evidence="9">MMPL family protein</fullName>
    </submittedName>
</protein>
<feature type="transmembrane region" description="Helical" evidence="7">
    <location>
        <begin position="685"/>
        <end position="707"/>
    </location>
</feature>
<evidence type="ECO:0000256" key="7">
    <source>
        <dbReference type="SAM" id="Phobius"/>
    </source>
</evidence>
<dbReference type="InterPro" id="IPR000731">
    <property type="entry name" value="SSD"/>
</dbReference>
<feature type="transmembrane region" description="Helical" evidence="7">
    <location>
        <begin position="283"/>
        <end position="305"/>
    </location>
</feature>
<feature type="region of interest" description="Disordered" evidence="6">
    <location>
        <begin position="567"/>
        <end position="601"/>
    </location>
</feature>
<dbReference type="Gene3D" id="1.20.1640.10">
    <property type="entry name" value="Multidrug efflux transporter AcrB transmembrane domain"/>
    <property type="match status" value="2"/>
</dbReference>
<evidence type="ECO:0000256" key="5">
    <source>
        <dbReference type="ARBA" id="ARBA00023136"/>
    </source>
</evidence>
<feature type="transmembrane region" description="Helical" evidence="7">
    <location>
        <begin position="713"/>
        <end position="734"/>
    </location>
</feature>
<evidence type="ECO:0000256" key="2">
    <source>
        <dbReference type="ARBA" id="ARBA00022475"/>
    </source>
</evidence>
<keyword evidence="5 7" id="KW-0472">Membrane</keyword>
<feature type="transmembrane region" description="Helical" evidence="7">
    <location>
        <begin position="6"/>
        <end position="25"/>
    </location>
</feature>
<dbReference type="InterPro" id="IPR050545">
    <property type="entry name" value="Mycobact_MmpL"/>
</dbReference>
<evidence type="ECO:0000256" key="3">
    <source>
        <dbReference type="ARBA" id="ARBA00022692"/>
    </source>
</evidence>
<reference evidence="9 10" key="1">
    <citation type="submission" date="2019-02" db="EMBL/GenBank/DDBJ databases">
        <title>Deep-cultivation of Planctomycetes and their phenomic and genomic characterization uncovers novel biology.</title>
        <authorList>
            <person name="Wiegand S."/>
            <person name="Jogler M."/>
            <person name="Boedeker C."/>
            <person name="Pinto D."/>
            <person name="Vollmers J."/>
            <person name="Rivas-Marin E."/>
            <person name="Kohn T."/>
            <person name="Peeters S.H."/>
            <person name="Heuer A."/>
            <person name="Rast P."/>
            <person name="Oberbeckmann S."/>
            <person name="Bunk B."/>
            <person name="Jeske O."/>
            <person name="Meyerdierks A."/>
            <person name="Storesund J.E."/>
            <person name="Kallscheuer N."/>
            <person name="Luecker S."/>
            <person name="Lage O.M."/>
            <person name="Pohl T."/>
            <person name="Merkel B.J."/>
            <person name="Hornburger P."/>
            <person name="Mueller R.-W."/>
            <person name="Bruemmer F."/>
            <person name="Labrenz M."/>
            <person name="Spormann A.M."/>
            <person name="Op den Camp H."/>
            <person name="Overmann J."/>
            <person name="Amann R."/>
            <person name="Jetten M.S.M."/>
            <person name="Mascher T."/>
            <person name="Medema M.H."/>
            <person name="Devos D.P."/>
            <person name="Kaster A.-K."/>
            <person name="Ovreas L."/>
            <person name="Rohde M."/>
            <person name="Galperin M.Y."/>
            <person name="Jogler C."/>
        </authorList>
    </citation>
    <scope>NUCLEOTIDE SEQUENCE [LARGE SCALE GENOMIC DNA]</scope>
    <source>
        <strain evidence="9 10">K22_7</strain>
    </source>
</reference>
<proteinExistence type="predicted"/>
<feature type="transmembrane region" description="Helical" evidence="7">
    <location>
        <begin position="787"/>
        <end position="810"/>
    </location>
</feature>
<feature type="compositionally biased region" description="Polar residues" evidence="6">
    <location>
        <begin position="578"/>
        <end position="591"/>
    </location>
</feature>
<keyword evidence="3 7" id="KW-0812">Transmembrane</keyword>
<feature type="transmembrane region" description="Helical" evidence="7">
    <location>
        <begin position="428"/>
        <end position="446"/>
    </location>
</feature>
<dbReference type="Proteomes" id="UP000318538">
    <property type="component" value="Chromosome"/>
</dbReference>
<dbReference type="Pfam" id="PF03176">
    <property type="entry name" value="MMPL"/>
    <property type="match status" value="2"/>
</dbReference>
<dbReference type="OrthoDB" id="5429313at2"/>
<evidence type="ECO:0000256" key="4">
    <source>
        <dbReference type="ARBA" id="ARBA00022989"/>
    </source>
</evidence>
<accession>A0A517NFU4</accession>
<dbReference type="GO" id="GO:0005886">
    <property type="term" value="C:plasma membrane"/>
    <property type="evidence" value="ECO:0007669"/>
    <property type="project" value="UniProtKB-SubCell"/>
</dbReference>
<evidence type="ECO:0000256" key="1">
    <source>
        <dbReference type="ARBA" id="ARBA00004651"/>
    </source>
</evidence>
<dbReference type="AlphaFoldDB" id="A0A517NFU4"/>
<keyword evidence="2" id="KW-1003">Cell membrane</keyword>
<sequence length="815" mass="86277">MRYRYAIALVGIVIGWVAWPLAGRVDFDRSISAMFAEDDPTLVAYRELESAFGGNAVVMLVYEDSQFTTTEGMARNESLSQRVEAVAGVRGVLSPAVLNRAVQKIRPAGLFSRTPPLFRKSDSVSRGFMDLFAGYTHSADQSRAAVVAILEPGHDQGCIETLQQIATELENGELEQGDLENGDLESGDQAPGDAASANQASGDAADTIGDVALVGEPVLVHDGFQLIERDGSKLETMTLALLSIVLAVAMRDLRLIVLAAGVITWSVTVTKALLFELGVELSLVSTILTAVVTVICVTAILHFGVRFQANRRRGRSRLTATVGAMSGLAAPIFWTCATDAAGFAALSISRILPVQQFGIMIAIASMAVFVALALFAPVLMMIPTPGEASKAAARGSERSADRSRNRKSRLDLKRWGLMISSLAIGRRGLCAVTTVIVIVVIGVGLGKAEVETSFLNNFRSDSVIVADYDRVETNFGGAGVWDIILDAPQVLTEEYLRSVRDLTGQLRDIDVDGARLTKVISLADADAVALRVRLLRLVSPATRLSGMQVTMPVFFAALLSDGNAGEESVAAGADPDASEQQTETGAATSQAAVDADTEPGSMPRRFRIMLRSNEQLDADHKTALIDEVRRVVAASDVGASGRVTGYYVLMTQLVGQMVGDQWRCFAASGLLVWILLIMATRSPKLATAALAPNLLPVFLVLALVGIMGGKINMGAAMIAAVSIGLSIDGSVHFLSAYQRFRRRGHSANTSAIHAAGNIGTAVFLATIALVVGFGAMMTSQFVPTATFGILVAATLVLGTIVNLTLLPALVSAIDP</sequence>
<evidence type="ECO:0000313" key="9">
    <source>
        <dbReference type="EMBL" id="QDT06012.1"/>
    </source>
</evidence>
<feature type="transmembrane region" description="Helical" evidence="7">
    <location>
        <begin position="357"/>
        <end position="380"/>
    </location>
</feature>
<evidence type="ECO:0000313" key="10">
    <source>
        <dbReference type="Proteomes" id="UP000318538"/>
    </source>
</evidence>
<evidence type="ECO:0000256" key="6">
    <source>
        <dbReference type="SAM" id="MobiDB-lite"/>
    </source>
</evidence>
<feature type="transmembrane region" description="Helical" evidence="7">
    <location>
        <begin position="317"/>
        <end position="337"/>
    </location>
</feature>
<dbReference type="EMBL" id="CP036525">
    <property type="protein sequence ID" value="QDT06012.1"/>
    <property type="molecule type" value="Genomic_DNA"/>
</dbReference>
<name>A0A517NFU4_9BACT</name>
<dbReference type="PANTHER" id="PTHR33406:SF12">
    <property type="entry name" value="BLR2997 PROTEIN"/>
    <property type="match status" value="1"/>
</dbReference>
<dbReference type="InterPro" id="IPR004869">
    <property type="entry name" value="MMPL_dom"/>
</dbReference>
<comment type="subcellular location">
    <subcellularLocation>
        <location evidence="1">Cell membrane</location>
        <topology evidence="1">Multi-pass membrane protein</topology>
    </subcellularLocation>
</comment>
<gene>
    <name evidence="9" type="ORF">K227x_44190</name>
</gene>
<feature type="compositionally biased region" description="Acidic residues" evidence="6">
    <location>
        <begin position="177"/>
        <end position="186"/>
    </location>
</feature>
<feature type="region of interest" description="Disordered" evidence="6">
    <location>
        <begin position="177"/>
        <end position="200"/>
    </location>
</feature>
<keyword evidence="10" id="KW-1185">Reference proteome</keyword>
<feature type="transmembrane region" description="Helical" evidence="7">
    <location>
        <begin position="754"/>
        <end position="775"/>
    </location>
</feature>
<dbReference type="KEGG" id="rlc:K227x_44190"/>
<feature type="transmembrane region" description="Helical" evidence="7">
    <location>
        <begin position="660"/>
        <end position="678"/>
    </location>
</feature>
<evidence type="ECO:0000259" key="8">
    <source>
        <dbReference type="PROSITE" id="PS50156"/>
    </source>
</evidence>
<keyword evidence="4 7" id="KW-1133">Transmembrane helix</keyword>
<organism evidence="9 10">
    <name type="scientific">Rubripirellula lacrimiformis</name>
    <dbReference type="NCBI Taxonomy" id="1930273"/>
    <lineage>
        <taxon>Bacteria</taxon>
        <taxon>Pseudomonadati</taxon>
        <taxon>Planctomycetota</taxon>
        <taxon>Planctomycetia</taxon>
        <taxon>Pirellulales</taxon>
        <taxon>Pirellulaceae</taxon>
        <taxon>Rubripirellula</taxon>
    </lineage>
</organism>
<dbReference type="PROSITE" id="PS50156">
    <property type="entry name" value="SSD"/>
    <property type="match status" value="1"/>
</dbReference>
<dbReference type="RefSeq" id="WP_145172408.1">
    <property type="nucleotide sequence ID" value="NZ_CP036525.1"/>
</dbReference>
<dbReference type="PANTHER" id="PTHR33406">
    <property type="entry name" value="MEMBRANE PROTEIN MJ1562-RELATED"/>
    <property type="match status" value="1"/>
</dbReference>
<dbReference type="SUPFAM" id="SSF82866">
    <property type="entry name" value="Multidrug efflux transporter AcrB transmembrane domain"/>
    <property type="match status" value="2"/>
</dbReference>
<feature type="domain" description="SSD" evidence="8">
    <location>
        <begin position="685"/>
        <end position="812"/>
    </location>
</feature>